<gene>
    <name evidence="2" type="ORF">PMO31116_02674</name>
</gene>
<evidence type="ECO:0000313" key="3">
    <source>
        <dbReference type="Proteomes" id="UP000368474"/>
    </source>
</evidence>
<dbReference type="EMBL" id="CABPSD010000007">
    <property type="protein sequence ID" value="VVE12354.1"/>
    <property type="molecule type" value="Genomic_DNA"/>
</dbReference>
<accession>A0A5E4VM18</accession>
<evidence type="ECO:0000313" key="2">
    <source>
        <dbReference type="EMBL" id="VVE12354.1"/>
    </source>
</evidence>
<feature type="domain" description="Zinc finger Ogr/Delta-type" evidence="1">
    <location>
        <begin position="5"/>
        <end position="42"/>
    </location>
</feature>
<dbReference type="AlphaFoldDB" id="A0A5E4VM18"/>
<dbReference type="Proteomes" id="UP000368474">
    <property type="component" value="Unassembled WGS sequence"/>
</dbReference>
<protein>
    <recommendedName>
        <fullName evidence="1">Zinc finger Ogr/Delta-type domain-containing protein</fullName>
    </recommendedName>
</protein>
<organism evidence="2 3">
    <name type="scientific">Pandoraea morbifera</name>
    <dbReference type="NCBI Taxonomy" id="2508300"/>
    <lineage>
        <taxon>Bacteria</taxon>
        <taxon>Pseudomonadati</taxon>
        <taxon>Pseudomonadota</taxon>
        <taxon>Betaproteobacteria</taxon>
        <taxon>Burkholderiales</taxon>
        <taxon>Burkholderiaceae</taxon>
        <taxon>Pandoraea</taxon>
    </lineage>
</organism>
<name>A0A5E4VM18_9BURK</name>
<sequence length="68" mass="7516">MIADCPKCHAETPAESYRALPNTTGEATFRCMNGSCGHRFSVSLGRPSERVEIFTSNGQQDYRITTDC</sequence>
<reference evidence="2 3" key="1">
    <citation type="submission" date="2019-08" db="EMBL/GenBank/DDBJ databases">
        <authorList>
            <person name="Peeters C."/>
        </authorList>
    </citation>
    <scope>NUCLEOTIDE SEQUENCE [LARGE SCALE GENOMIC DNA]</scope>
    <source>
        <strain evidence="2 3">LMG 31116</strain>
    </source>
</reference>
<dbReference type="InterPro" id="IPR007684">
    <property type="entry name" value="Znf_Ogr/Delta"/>
</dbReference>
<proteinExistence type="predicted"/>
<evidence type="ECO:0000259" key="1">
    <source>
        <dbReference type="Pfam" id="PF04606"/>
    </source>
</evidence>
<keyword evidence="3" id="KW-1185">Reference proteome</keyword>
<dbReference type="Pfam" id="PF04606">
    <property type="entry name" value="Ogr_Delta"/>
    <property type="match status" value="1"/>
</dbReference>